<evidence type="ECO:0000259" key="18">
    <source>
        <dbReference type="Pfam" id="PF00662"/>
    </source>
</evidence>
<dbReference type="InterPro" id="IPR010934">
    <property type="entry name" value="NADH_DH_su5_C"/>
</dbReference>
<gene>
    <name evidence="20" type="primary">ND5</name>
</gene>
<dbReference type="InterPro" id="IPR003945">
    <property type="entry name" value="NU5C-like"/>
</dbReference>
<dbReference type="RefSeq" id="YP_005087639.1">
    <property type="nucleotide sequence ID" value="NC_016665.1"/>
</dbReference>
<feature type="transmembrane region" description="Helical" evidence="16">
    <location>
        <begin position="575"/>
        <end position="600"/>
    </location>
</feature>
<keyword evidence="14 16" id="KW-0472">Membrane</keyword>
<evidence type="ECO:0000256" key="14">
    <source>
        <dbReference type="ARBA" id="ARBA00023136"/>
    </source>
</evidence>
<dbReference type="GO" id="GO:0003954">
    <property type="term" value="F:NADH dehydrogenase activity"/>
    <property type="evidence" value="ECO:0007669"/>
    <property type="project" value="TreeGrafter"/>
</dbReference>
<dbReference type="GO" id="GO:0042773">
    <property type="term" value="P:ATP synthesis coupled electron transport"/>
    <property type="evidence" value="ECO:0007669"/>
    <property type="project" value="InterPro"/>
</dbReference>
<evidence type="ECO:0000256" key="15">
    <source>
        <dbReference type="ARBA" id="ARBA00049551"/>
    </source>
</evidence>
<evidence type="ECO:0000256" key="3">
    <source>
        <dbReference type="ARBA" id="ARBA00021096"/>
    </source>
</evidence>
<dbReference type="GO" id="GO:0005743">
    <property type="term" value="C:mitochondrial inner membrane"/>
    <property type="evidence" value="ECO:0007669"/>
    <property type="project" value="UniProtKB-SubCell"/>
</dbReference>
<evidence type="ECO:0000256" key="7">
    <source>
        <dbReference type="ARBA" id="ARBA00022792"/>
    </source>
</evidence>
<dbReference type="EMBL" id="HQ703012">
    <property type="protein sequence ID" value="ADV42023.1"/>
    <property type="molecule type" value="Genomic_DNA"/>
</dbReference>
<comment type="catalytic activity">
    <reaction evidence="15 16">
        <text>a ubiquinone + NADH + 5 H(+)(in) = a ubiquinol + NAD(+) + 4 H(+)(out)</text>
        <dbReference type="Rhea" id="RHEA:29091"/>
        <dbReference type="Rhea" id="RHEA-COMP:9565"/>
        <dbReference type="Rhea" id="RHEA-COMP:9566"/>
        <dbReference type="ChEBI" id="CHEBI:15378"/>
        <dbReference type="ChEBI" id="CHEBI:16389"/>
        <dbReference type="ChEBI" id="CHEBI:17976"/>
        <dbReference type="ChEBI" id="CHEBI:57540"/>
        <dbReference type="ChEBI" id="CHEBI:57945"/>
        <dbReference type="EC" id="7.1.1.2"/>
    </reaction>
</comment>
<feature type="transmembrane region" description="Helical" evidence="16">
    <location>
        <begin position="91"/>
        <end position="109"/>
    </location>
</feature>
<keyword evidence="11 16" id="KW-0520">NAD</keyword>
<evidence type="ECO:0000256" key="10">
    <source>
        <dbReference type="ARBA" id="ARBA00022989"/>
    </source>
</evidence>
<feature type="domain" description="NADH-Ubiquinone oxidoreductase (complex I) chain 5 N-terminal" evidence="18">
    <location>
        <begin position="46"/>
        <end position="91"/>
    </location>
</feature>
<dbReference type="GO" id="GO:0015990">
    <property type="term" value="P:electron transport coupled proton transport"/>
    <property type="evidence" value="ECO:0007669"/>
    <property type="project" value="TreeGrafter"/>
</dbReference>
<dbReference type="EC" id="7.1.1.2" evidence="2 16"/>
<dbReference type="Pfam" id="PF00662">
    <property type="entry name" value="Proton_antipo_N"/>
    <property type="match status" value="1"/>
</dbReference>
<dbReference type="GeneID" id="11538443"/>
<feature type="transmembrane region" description="Helical" evidence="16">
    <location>
        <begin position="12"/>
        <end position="38"/>
    </location>
</feature>
<dbReference type="PRINTS" id="PR01434">
    <property type="entry name" value="NADHDHGNASE5"/>
</dbReference>
<dbReference type="InterPro" id="IPR001516">
    <property type="entry name" value="Proton_antipo_N"/>
</dbReference>
<evidence type="ECO:0000256" key="11">
    <source>
        <dbReference type="ARBA" id="ARBA00023027"/>
    </source>
</evidence>
<feature type="transmembrane region" description="Helical" evidence="16">
    <location>
        <begin position="457"/>
        <end position="481"/>
    </location>
</feature>
<feature type="transmembrane region" description="Helical" evidence="16">
    <location>
        <begin position="294"/>
        <end position="316"/>
    </location>
</feature>
<evidence type="ECO:0000259" key="19">
    <source>
        <dbReference type="Pfam" id="PF06455"/>
    </source>
</evidence>
<reference evidence="20" key="1">
    <citation type="submission" date="2010-12" db="EMBL/GenBank/DDBJ databases">
        <title>The complete mitochondrial genome of the grand jackknife clam, Solen grandis (Bivalvia: Solenidae).</title>
        <authorList>
            <person name="Yuan Y."/>
            <person name="Li Q."/>
        </authorList>
    </citation>
    <scope>NUCLEOTIDE SEQUENCE</scope>
</reference>
<dbReference type="PANTHER" id="PTHR42829">
    <property type="entry name" value="NADH-UBIQUINONE OXIDOREDUCTASE CHAIN 5"/>
    <property type="match status" value="1"/>
</dbReference>
<dbReference type="Pfam" id="PF00361">
    <property type="entry name" value="Proton_antipo_M"/>
    <property type="match status" value="1"/>
</dbReference>
<feature type="domain" description="NADH:quinone oxidoreductase/Mrp antiporter transmembrane" evidence="17">
    <location>
        <begin position="110"/>
        <end position="386"/>
    </location>
</feature>
<evidence type="ECO:0000256" key="5">
    <source>
        <dbReference type="ARBA" id="ARBA00022660"/>
    </source>
</evidence>
<evidence type="ECO:0000256" key="6">
    <source>
        <dbReference type="ARBA" id="ARBA00022692"/>
    </source>
</evidence>
<evidence type="ECO:0000256" key="1">
    <source>
        <dbReference type="ARBA" id="ARBA00004448"/>
    </source>
</evidence>
<evidence type="ECO:0000256" key="16">
    <source>
        <dbReference type="RuleBase" id="RU003404"/>
    </source>
</evidence>
<feature type="transmembrane region" description="Helical" evidence="16">
    <location>
        <begin position="416"/>
        <end position="437"/>
    </location>
</feature>
<keyword evidence="13 16" id="KW-0496">Mitochondrion</keyword>
<sequence length="601" mass="65607">MKGCSCLKASCLLFLVNVCIGLVGWSLVSDCGCLVVEYEFGLGSFGGSVFSFPFLLDWVSVSVCCAVLLVSCCVMMFSSFYMSHEENMSRFIWLVMLFVFSMILLIFVPSLLGMMVGWDGLGIVSFVLVMYYKDKISLGSAMITFLSNRIGDGLLIVGIGLFSFVGSWHFCDLGVYVVSSVFVGLVVLGSMTKSAQLPFSAWLPAAMTAPTPVSALVHSSTLVTAGVYVVFRFSSSMSFEWCFFLLFVSSLTMMMAGLSACLEYDLKKVIAFSTLSQLGVMMFSLAIGSPFIGIMHLVIHALFKSMMFLCGGYFIFVSGGVQDSRFIGGVWTKYPMVSFWLVCSCLCLMGLPFLSGFYSKDFIIELFMFGNYGVFVMLILGFSTLLTSYYGTRLIMNVFFKPSDCAGYFFPCEKRLVMLISVSILGVCSIIGGSLVQGLCSSYCGFVGLGFVYKMAVLSWLFLGVSFGVVSHIKGMVVFGLCSDLVLKESSKVWLMLNDMMSSLWYLMLVSGRPVSSKCMEAGVLVDESVESGWSNMFVMGGGGASSLMNMKVWFSGGTSSADFVDVVLVDSGKFFSFNLLGAFLSVLVFFLVVLGLIFFV</sequence>
<feature type="transmembrane region" description="Helical" evidence="16">
    <location>
        <begin position="337"/>
        <end position="358"/>
    </location>
</feature>
<evidence type="ECO:0000256" key="9">
    <source>
        <dbReference type="ARBA" id="ARBA00022982"/>
    </source>
</evidence>
<keyword evidence="10 16" id="KW-1133">Transmembrane helix</keyword>
<keyword evidence="9" id="KW-0249">Electron transport</keyword>
<keyword evidence="5" id="KW-0679">Respiratory chain</keyword>
<keyword evidence="7" id="KW-0999">Mitochondrion inner membrane</keyword>
<keyword evidence="8" id="KW-1278">Translocase</keyword>
<feature type="transmembrane region" description="Helical" evidence="16">
    <location>
        <begin position="58"/>
        <end position="79"/>
    </location>
</feature>
<geneLocation type="mitochondrion" evidence="20"/>
<feature type="transmembrane region" description="Helical" evidence="16">
    <location>
        <begin position="269"/>
        <end position="288"/>
    </location>
</feature>
<dbReference type="InterPro" id="IPR001750">
    <property type="entry name" value="ND/Mrp_TM"/>
</dbReference>
<comment type="function">
    <text evidence="16">Core subunit of the mitochondrial membrane respiratory chain NADH dehydrogenase (Complex I) which catalyzes electron transfer from NADH through the respiratory chain, using ubiquinone as an electron acceptor. Essential for the catalytic activity and assembly of complex I.</text>
</comment>
<keyword evidence="6 16" id="KW-0812">Transmembrane</keyword>
<evidence type="ECO:0000313" key="20">
    <source>
        <dbReference type="EMBL" id="ADV42023.1"/>
    </source>
</evidence>
<feature type="transmembrane region" description="Helical" evidence="16">
    <location>
        <begin position="370"/>
        <end position="391"/>
    </location>
</feature>
<evidence type="ECO:0000256" key="13">
    <source>
        <dbReference type="ARBA" id="ARBA00023128"/>
    </source>
</evidence>
<dbReference type="CTD" id="4540"/>
<feature type="transmembrane region" description="Helical" evidence="16">
    <location>
        <begin position="153"/>
        <end position="170"/>
    </location>
</feature>
<dbReference type="PANTHER" id="PTHR42829:SF2">
    <property type="entry name" value="NADH-UBIQUINONE OXIDOREDUCTASE CHAIN 5"/>
    <property type="match status" value="1"/>
</dbReference>
<evidence type="ECO:0000256" key="8">
    <source>
        <dbReference type="ARBA" id="ARBA00022967"/>
    </source>
</evidence>
<proteinExistence type="inferred from homology"/>
<comment type="subcellular location">
    <subcellularLocation>
        <location evidence="1">Mitochondrion inner membrane</location>
        <topology evidence="1">Multi-pass membrane protein</topology>
    </subcellularLocation>
</comment>
<organism evidence="20">
    <name type="scientific">Solen grandis</name>
    <name type="common">grand razor shell</name>
    <dbReference type="NCBI Taxonomy" id="165599"/>
    <lineage>
        <taxon>Eukaryota</taxon>
        <taxon>Metazoa</taxon>
        <taxon>Spiralia</taxon>
        <taxon>Lophotrochozoa</taxon>
        <taxon>Mollusca</taxon>
        <taxon>Bivalvia</taxon>
        <taxon>Autobranchia</taxon>
        <taxon>Heteroconchia</taxon>
        <taxon>Euheterodonta</taxon>
        <taxon>Imparidentia</taxon>
        <taxon>Adapedonta</taxon>
        <taxon>Solenoidea</taxon>
        <taxon>Solenidae</taxon>
        <taxon>Solen</taxon>
    </lineage>
</organism>
<keyword evidence="12 16" id="KW-0830">Ubiquinone</keyword>
<comment type="similarity">
    <text evidence="16">Belongs to the complex I subunit 5 family.</text>
</comment>
<feature type="transmembrane region" description="Helical" evidence="16">
    <location>
        <begin position="243"/>
        <end position="262"/>
    </location>
</feature>
<evidence type="ECO:0000256" key="4">
    <source>
        <dbReference type="ARBA" id="ARBA00022448"/>
    </source>
</evidence>
<keyword evidence="4 16" id="KW-0813">Transport</keyword>
<feature type="transmembrane region" description="Helical" evidence="16">
    <location>
        <begin position="176"/>
        <end position="192"/>
    </location>
</feature>
<protein>
    <recommendedName>
        <fullName evidence="3 16">NADH-ubiquinone oxidoreductase chain 5</fullName>
        <ecNumber evidence="2 16">7.1.1.2</ecNumber>
    </recommendedName>
</protein>
<feature type="transmembrane region" description="Helical" evidence="16">
    <location>
        <begin position="213"/>
        <end position="231"/>
    </location>
</feature>
<dbReference type="AlphaFoldDB" id="G9BY50"/>
<evidence type="ECO:0000256" key="2">
    <source>
        <dbReference type="ARBA" id="ARBA00012944"/>
    </source>
</evidence>
<dbReference type="GO" id="GO:0008137">
    <property type="term" value="F:NADH dehydrogenase (ubiquinone) activity"/>
    <property type="evidence" value="ECO:0007669"/>
    <property type="project" value="UniProtKB-EC"/>
</dbReference>
<dbReference type="Pfam" id="PF06455">
    <property type="entry name" value="NADH5_C"/>
    <property type="match status" value="1"/>
</dbReference>
<feature type="domain" description="NADH dehydrogenase subunit 5 C-terminal" evidence="19">
    <location>
        <begin position="390"/>
        <end position="551"/>
    </location>
</feature>
<evidence type="ECO:0000256" key="12">
    <source>
        <dbReference type="ARBA" id="ARBA00023075"/>
    </source>
</evidence>
<name>G9BY50_9BIVA</name>
<evidence type="ECO:0000259" key="17">
    <source>
        <dbReference type="Pfam" id="PF00361"/>
    </source>
</evidence>
<accession>G9BY50</accession>